<dbReference type="Proteomes" id="UP000694044">
    <property type="component" value="Unassembled WGS sequence"/>
</dbReference>
<reference evidence="2" key="1">
    <citation type="submission" date="2021-02" db="EMBL/GenBank/DDBJ databases">
        <authorList>
            <person name="Palmer J.M."/>
        </authorList>
    </citation>
    <scope>NUCLEOTIDE SEQUENCE</scope>
    <source>
        <strain evidence="2">SCRP734</strain>
    </source>
</reference>
<gene>
    <name evidence="2" type="ORF">PHYPSEUDO_005097</name>
</gene>
<proteinExistence type="predicted"/>
<evidence type="ECO:0000313" key="2">
    <source>
        <dbReference type="EMBL" id="KAG7382255.1"/>
    </source>
</evidence>
<evidence type="ECO:0000256" key="1">
    <source>
        <dbReference type="SAM" id="MobiDB-lite"/>
    </source>
</evidence>
<keyword evidence="3" id="KW-1185">Reference proteome</keyword>
<sequence>MSVQCTPTLGTACFAVRSTGISGAGSGTDSVVNLEAAAQTKRTQKYYERSRGGYPVSARPALELSPHERRHPGVLRADKNQQGGTGALDPQGQTGRVPRRPATPDSASVMRRCVALALGSATMKREFETIQSIPELALSIDDVSDQELLPDRNHVHLIDT</sequence>
<evidence type="ECO:0000313" key="3">
    <source>
        <dbReference type="Proteomes" id="UP000694044"/>
    </source>
</evidence>
<protein>
    <submittedName>
        <fullName evidence="2">Uncharacterized protein</fullName>
    </submittedName>
</protein>
<feature type="region of interest" description="Disordered" evidence="1">
    <location>
        <begin position="44"/>
        <end position="106"/>
    </location>
</feature>
<comment type="caution">
    <text evidence="2">The sequence shown here is derived from an EMBL/GenBank/DDBJ whole genome shotgun (WGS) entry which is preliminary data.</text>
</comment>
<dbReference type="AlphaFoldDB" id="A0A8T1VLQ4"/>
<accession>A0A8T1VLQ4</accession>
<name>A0A8T1VLQ4_9STRA</name>
<dbReference type="EMBL" id="JAGDFM010000214">
    <property type="protein sequence ID" value="KAG7382255.1"/>
    <property type="molecule type" value="Genomic_DNA"/>
</dbReference>
<organism evidence="2 3">
    <name type="scientific">Phytophthora pseudosyringae</name>
    <dbReference type="NCBI Taxonomy" id="221518"/>
    <lineage>
        <taxon>Eukaryota</taxon>
        <taxon>Sar</taxon>
        <taxon>Stramenopiles</taxon>
        <taxon>Oomycota</taxon>
        <taxon>Peronosporomycetes</taxon>
        <taxon>Peronosporales</taxon>
        <taxon>Peronosporaceae</taxon>
        <taxon>Phytophthora</taxon>
    </lineage>
</organism>